<sequence>MNQQVPIENYQIIFLGGGKLVAIRIPNEPIGLKFISDDETESVVYEQAIFHRKNKGGSTFFNKINLYCRICSIKFIWKTTI</sequence>
<name>A0A497Y4G8_9SPHI</name>
<reference evidence="1 2" key="1">
    <citation type="submission" date="2018-10" db="EMBL/GenBank/DDBJ databases">
        <title>Genomic Encyclopedia of Archaeal and Bacterial Type Strains, Phase II (KMG-II): from individual species to whole genera.</title>
        <authorList>
            <person name="Goeker M."/>
        </authorList>
    </citation>
    <scope>NUCLEOTIDE SEQUENCE [LARGE SCALE GENOMIC DNA]</scope>
    <source>
        <strain evidence="1 2">DSM 19624</strain>
    </source>
</reference>
<organism evidence="1 2">
    <name type="scientific">Pedobacter alluvionis</name>
    <dbReference type="NCBI Taxonomy" id="475253"/>
    <lineage>
        <taxon>Bacteria</taxon>
        <taxon>Pseudomonadati</taxon>
        <taxon>Bacteroidota</taxon>
        <taxon>Sphingobacteriia</taxon>
        <taxon>Sphingobacteriales</taxon>
        <taxon>Sphingobacteriaceae</taxon>
        <taxon>Pedobacter</taxon>
    </lineage>
</organism>
<evidence type="ECO:0000313" key="2">
    <source>
        <dbReference type="Proteomes" id="UP000273898"/>
    </source>
</evidence>
<protein>
    <submittedName>
        <fullName evidence="1">Uncharacterized protein</fullName>
    </submittedName>
</protein>
<comment type="caution">
    <text evidence="1">The sequence shown here is derived from an EMBL/GenBank/DDBJ whole genome shotgun (WGS) entry which is preliminary data.</text>
</comment>
<proteinExistence type="predicted"/>
<dbReference type="AlphaFoldDB" id="A0A497Y4G8"/>
<gene>
    <name evidence="1" type="ORF">BCL90_2907</name>
</gene>
<dbReference type="Proteomes" id="UP000273898">
    <property type="component" value="Unassembled WGS sequence"/>
</dbReference>
<accession>A0A497Y4G8</accession>
<dbReference type="EMBL" id="RCCK01000011">
    <property type="protein sequence ID" value="RLJ77801.1"/>
    <property type="molecule type" value="Genomic_DNA"/>
</dbReference>
<evidence type="ECO:0000313" key="1">
    <source>
        <dbReference type="EMBL" id="RLJ77801.1"/>
    </source>
</evidence>